<evidence type="ECO:0000313" key="1">
    <source>
        <dbReference type="EMBL" id="PIR25428.1"/>
    </source>
</evidence>
<dbReference type="AlphaFoldDB" id="A0A2H0PTW3"/>
<evidence type="ECO:0000313" key="2">
    <source>
        <dbReference type="Proteomes" id="UP000236846"/>
    </source>
</evidence>
<organism evidence="1 2">
    <name type="scientific">Candidatus Brennerbacteria bacterium CG11_big_fil_rev_8_21_14_0_20_43_10</name>
    <dbReference type="NCBI Taxonomy" id="1974523"/>
    <lineage>
        <taxon>Bacteria</taxon>
        <taxon>Candidatus Brenneribacteriota</taxon>
    </lineage>
</organism>
<sequence>MNNQKFETQHEPTRLNQTALELKKGILSQILALPLTPNQRTIAESQVNYALFDFPDNQRAAFLLAKKRCFSLTADEAKEFEPYCFFPEEHPNLRAFIKDRKTIAIGDKKIEVVNRNPNVDVVLDYEHMRIIRETLERVTAQASQTVQQLRKIFLIKQEKAEQEEYGPNGEWTKRQCDDVPTGIVLTQQGYRYDIPHRVEGINNLQGTIVHELGHALYYLYPNFVPKFRESLGYHPIRTIDYEGKTVTIIEGGWESIVQDSNVVFVHKPSSKKTYTGVVPRDLDLLPSNYACFGLEEDIAESFVAWIFDKPLDGVRKGLFNELFIDDSSHSI</sequence>
<accession>A0A2H0PTW3</accession>
<proteinExistence type="predicted"/>
<dbReference type="EMBL" id="PCXE01000057">
    <property type="protein sequence ID" value="PIR25428.1"/>
    <property type="molecule type" value="Genomic_DNA"/>
</dbReference>
<comment type="caution">
    <text evidence="1">The sequence shown here is derived from an EMBL/GenBank/DDBJ whole genome shotgun (WGS) entry which is preliminary data.</text>
</comment>
<gene>
    <name evidence="1" type="ORF">COV41_02890</name>
</gene>
<name>A0A2H0PTW3_9BACT</name>
<protein>
    <submittedName>
        <fullName evidence="1">Uncharacterized protein</fullName>
    </submittedName>
</protein>
<reference evidence="1 2" key="1">
    <citation type="submission" date="2017-09" db="EMBL/GenBank/DDBJ databases">
        <title>Depth-based differentiation of microbial function through sediment-hosted aquifers and enrichment of novel symbionts in the deep terrestrial subsurface.</title>
        <authorList>
            <person name="Probst A.J."/>
            <person name="Ladd B."/>
            <person name="Jarett J.K."/>
            <person name="Geller-Mcgrath D.E."/>
            <person name="Sieber C.M."/>
            <person name="Emerson J.B."/>
            <person name="Anantharaman K."/>
            <person name="Thomas B.C."/>
            <person name="Malmstrom R."/>
            <person name="Stieglmeier M."/>
            <person name="Klingl A."/>
            <person name="Woyke T."/>
            <person name="Ryan C.M."/>
            <person name="Banfield J.F."/>
        </authorList>
    </citation>
    <scope>NUCLEOTIDE SEQUENCE [LARGE SCALE GENOMIC DNA]</scope>
    <source>
        <strain evidence="1">CG11_big_fil_rev_8_21_14_0_20_43_10</strain>
    </source>
</reference>
<dbReference type="Proteomes" id="UP000236846">
    <property type="component" value="Unassembled WGS sequence"/>
</dbReference>